<keyword evidence="2" id="KW-1185">Reference proteome</keyword>
<comment type="caution">
    <text evidence="1">The sequence shown here is derived from an EMBL/GenBank/DDBJ whole genome shotgun (WGS) entry which is preliminary data.</text>
</comment>
<accession>A0ACB9JLX2</accession>
<dbReference type="Proteomes" id="UP001056120">
    <property type="component" value="Linkage Group LG03"/>
</dbReference>
<protein>
    <submittedName>
        <fullName evidence="1">Uncharacterized protein</fullName>
    </submittedName>
</protein>
<sequence>MRTILKRQFELFGHIPSEDLTVQFNIYVKLVRELRSVEVELDNPEDVRSFVTQSRGVALVSPIVECVSVSPQFVPSQVQTLQVVQNVCSRCAHCSCDSQAQGPSKVQS</sequence>
<dbReference type="EMBL" id="CM042020">
    <property type="protein sequence ID" value="KAI3820933.1"/>
    <property type="molecule type" value="Genomic_DNA"/>
</dbReference>
<gene>
    <name evidence="1" type="ORF">L1987_08487</name>
</gene>
<evidence type="ECO:0000313" key="2">
    <source>
        <dbReference type="Proteomes" id="UP001056120"/>
    </source>
</evidence>
<reference evidence="1 2" key="2">
    <citation type="journal article" date="2022" name="Mol. Ecol. Resour.">
        <title>The genomes of chicory, endive, great burdock and yacon provide insights into Asteraceae paleo-polyploidization history and plant inulin production.</title>
        <authorList>
            <person name="Fan W."/>
            <person name="Wang S."/>
            <person name="Wang H."/>
            <person name="Wang A."/>
            <person name="Jiang F."/>
            <person name="Liu H."/>
            <person name="Zhao H."/>
            <person name="Xu D."/>
            <person name="Zhang Y."/>
        </authorList>
    </citation>
    <scope>NUCLEOTIDE SEQUENCE [LARGE SCALE GENOMIC DNA]</scope>
    <source>
        <strain evidence="2">cv. Yunnan</strain>
        <tissue evidence="1">Leaves</tissue>
    </source>
</reference>
<reference evidence="2" key="1">
    <citation type="journal article" date="2022" name="Mol. Ecol. Resour.">
        <title>The genomes of chicory, endive, great burdock and yacon provide insights into Asteraceae palaeo-polyploidization history and plant inulin production.</title>
        <authorList>
            <person name="Fan W."/>
            <person name="Wang S."/>
            <person name="Wang H."/>
            <person name="Wang A."/>
            <person name="Jiang F."/>
            <person name="Liu H."/>
            <person name="Zhao H."/>
            <person name="Xu D."/>
            <person name="Zhang Y."/>
        </authorList>
    </citation>
    <scope>NUCLEOTIDE SEQUENCE [LARGE SCALE GENOMIC DNA]</scope>
    <source>
        <strain evidence="2">cv. Yunnan</strain>
    </source>
</reference>
<organism evidence="1 2">
    <name type="scientific">Smallanthus sonchifolius</name>
    <dbReference type="NCBI Taxonomy" id="185202"/>
    <lineage>
        <taxon>Eukaryota</taxon>
        <taxon>Viridiplantae</taxon>
        <taxon>Streptophyta</taxon>
        <taxon>Embryophyta</taxon>
        <taxon>Tracheophyta</taxon>
        <taxon>Spermatophyta</taxon>
        <taxon>Magnoliopsida</taxon>
        <taxon>eudicotyledons</taxon>
        <taxon>Gunneridae</taxon>
        <taxon>Pentapetalae</taxon>
        <taxon>asterids</taxon>
        <taxon>campanulids</taxon>
        <taxon>Asterales</taxon>
        <taxon>Asteraceae</taxon>
        <taxon>Asteroideae</taxon>
        <taxon>Heliantheae alliance</taxon>
        <taxon>Millerieae</taxon>
        <taxon>Smallanthus</taxon>
    </lineage>
</organism>
<name>A0ACB9JLX2_9ASTR</name>
<evidence type="ECO:0000313" key="1">
    <source>
        <dbReference type="EMBL" id="KAI3820933.1"/>
    </source>
</evidence>
<proteinExistence type="predicted"/>